<dbReference type="Pfam" id="PF02390">
    <property type="entry name" value="Methyltransf_4"/>
    <property type="match status" value="1"/>
</dbReference>
<name>A0ABD3QMU2_9STRA</name>
<keyword evidence="5" id="KW-0949">S-adenosyl-L-methionine</keyword>
<evidence type="ECO:0000256" key="5">
    <source>
        <dbReference type="ARBA" id="ARBA00022691"/>
    </source>
</evidence>
<dbReference type="HAMAP" id="MF_01057">
    <property type="entry name" value="tRNA_methyltr_TrmB"/>
    <property type="match status" value="1"/>
</dbReference>
<dbReference type="EC" id="2.1.1.33" evidence="2"/>
<reference evidence="8 9" key="1">
    <citation type="submission" date="2024-10" db="EMBL/GenBank/DDBJ databases">
        <title>Updated reference genomes for cyclostephanoid diatoms.</title>
        <authorList>
            <person name="Roberts W.R."/>
            <person name="Alverson A.J."/>
        </authorList>
    </citation>
    <scope>NUCLEOTIDE SEQUENCE [LARGE SCALE GENOMIC DNA]</scope>
    <source>
        <strain evidence="8 9">AJA010-31</strain>
    </source>
</reference>
<accession>A0ABD3QMU2</accession>
<comment type="catalytic activity">
    <reaction evidence="1">
        <text>guanosine(46) in tRNA + S-adenosyl-L-methionine = N(7)-methylguanosine(46) in tRNA + S-adenosyl-L-homocysteine</text>
        <dbReference type="Rhea" id="RHEA:42708"/>
        <dbReference type="Rhea" id="RHEA-COMP:10188"/>
        <dbReference type="Rhea" id="RHEA-COMP:10189"/>
        <dbReference type="ChEBI" id="CHEBI:57856"/>
        <dbReference type="ChEBI" id="CHEBI:59789"/>
        <dbReference type="ChEBI" id="CHEBI:74269"/>
        <dbReference type="ChEBI" id="CHEBI:74480"/>
        <dbReference type="EC" id="2.1.1.33"/>
    </reaction>
</comment>
<evidence type="ECO:0000313" key="8">
    <source>
        <dbReference type="EMBL" id="KAL3801747.1"/>
    </source>
</evidence>
<dbReference type="PANTHER" id="PTHR23417:SF14">
    <property type="entry name" value="PENTACOTRIPEPTIDE-REPEAT REGION OF PRORP DOMAIN-CONTAINING PROTEIN"/>
    <property type="match status" value="1"/>
</dbReference>
<feature type="region of interest" description="Disordered" evidence="7">
    <location>
        <begin position="1"/>
        <end position="29"/>
    </location>
</feature>
<dbReference type="InterPro" id="IPR055361">
    <property type="entry name" value="tRNA_methyltr_TrmB_bact"/>
</dbReference>
<proteinExistence type="inferred from homology"/>
<keyword evidence="9" id="KW-1185">Reference proteome</keyword>
<protein>
    <recommendedName>
        <fullName evidence="2">tRNA (guanine(46)-N(7))-methyltransferase</fullName>
        <ecNumber evidence="2">2.1.1.33</ecNumber>
    </recommendedName>
</protein>
<evidence type="ECO:0000256" key="3">
    <source>
        <dbReference type="ARBA" id="ARBA00022603"/>
    </source>
</evidence>
<dbReference type="CDD" id="cd02440">
    <property type="entry name" value="AdoMet_MTases"/>
    <property type="match status" value="1"/>
</dbReference>
<evidence type="ECO:0000313" key="9">
    <source>
        <dbReference type="Proteomes" id="UP001530400"/>
    </source>
</evidence>
<dbReference type="PANTHER" id="PTHR23417">
    <property type="entry name" value="3-DEOXY-D-MANNO-OCTULOSONIC-ACID TRANSFERASE/TRNA GUANINE-N 7 - -METHYLTRANSFERASE"/>
    <property type="match status" value="1"/>
</dbReference>
<sequence length="327" mass="37602">MDDDSNDSASHNSTSVAINDVDNGNGQYESRKPKWWTKLARRRGTRSQRQAIQRMTNCGYFLPKEVLADFSRINNRSNKSGGVDASVNVNLSITDDWKRGWWNRVLAVKELNDAPTDCAIDTSIVMDDRNQKYASKFQHMNEFTNIRPARQYNQVWLEIGFGNGANVFANALNNPDTLYIGSEIHQPGLGTMAQKIETDDSVQNIRILPGDGIKLLYHLPNKYLDAVLITFPDPWPKEFHARWRVVQTETIKEMKRVLNAYGRVFVATDAVGFNDWSRIIFTNENDDWSEVIPCPPREKWLPIVSYYEEKGLNEGRHTMLQCWQVIK</sequence>
<keyword evidence="3" id="KW-0489">Methyltransferase</keyword>
<dbReference type="Gene3D" id="3.40.50.150">
    <property type="entry name" value="Vaccinia Virus protein VP39"/>
    <property type="match status" value="1"/>
</dbReference>
<dbReference type="EMBL" id="JALLPJ020000123">
    <property type="protein sequence ID" value="KAL3801747.1"/>
    <property type="molecule type" value="Genomic_DNA"/>
</dbReference>
<evidence type="ECO:0000256" key="6">
    <source>
        <dbReference type="ARBA" id="ARBA00022694"/>
    </source>
</evidence>
<comment type="caution">
    <text evidence="8">The sequence shown here is derived from an EMBL/GenBank/DDBJ whole genome shotgun (WGS) entry which is preliminary data.</text>
</comment>
<evidence type="ECO:0000256" key="2">
    <source>
        <dbReference type="ARBA" id="ARBA00011977"/>
    </source>
</evidence>
<organism evidence="8 9">
    <name type="scientific">Cyclotella atomus</name>
    <dbReference type="NCBI Taxonomy" id="382360"/>
    <lineage>
        <taxon>Eukaryota</taxon>
        <taxon>Sar</taxon>
        <taxon>Stramenopiles</taxon>
        <taxon>Ochrophyta</taxon>
        <taxon>Bacillariophyta</taxon>
        <taxon>Coscinodiscophyceae</taxon>
        <taxon>Thalassiosirophycidae</taxon>
        <taxon>Stephanodiscales</taxon>
        <taxon>Stephanodiscaceae</taxon>
        <taxon>Cyclotella</taxon>
    </lineage>
</organism>
<dbReference type="GO" id="GO:0008176">
    <property type="term" value="F:tRNA (guanine(46)-N7)-methyltransferase activity"/>
    <property type="evidence" value="ECO:0007669"/>
    <property type="project" value="UniProtKB-EC"/>
</dbReference>
<dbReference type="AlphaFoldDB" id="A0ABD3QMU2"/>
<dbReference type="SUPFAM" id="SSF53335">
    <property type="entry name" value="S-adenosyl-L-methionine-dependent methyltransferases"/>
    <property type="match status" value="1"/>
</dbReference>
<evidence type="ECO:0000256" key="4">
    <source>
        <dbReference type="ARBA" id="ARBA00022679"/>
    </source>
</evidence>
<keyword evidence="4" id="KW-0808">Transferase</keyword>
<evidence type="ECO:0000256" key="7">
    <source>
        <dbReference type="SAM" id="MobiDB-lite"/>
    </source>
</evidence>
<dbReference type="Proteomes" id="UP001530400">
    <property type="component" value="Unassembled WGS sequence"/>
</dbReference>
<dbReference type="InterPro" id="IPR003358">
    <property type="entry name" value="tRNA_(Gua-N-7)_MeTrfase_Trmb"/>
</dbReference>
<gene>
    <name evidence="8" type="ORF">ACHAWO_013896</name>
</gene>
<dbReference type="InterPro" id="IPR029063">
    <property type="entry name" value="SAM-dependent_MTases_sf"/>
</dbReference>
<evidence type="ECO:0000256" key="1">
    <source>
        <dbReference type="ARBA" id="ARBA00000142"/>
    </source>
</evidence>
<dbReference type="PROSITE" id="PS51625">
    <property type="entry name" value="SAM_MT_TRMB"/>
    <property type="match status" value="1"/>
</dbReference>
<keyword evidence="6" id="KW-0819">tRNA processing</keyword>